<name>A0A1G7WR60_9VIBR</name>
<dbReference type="EMBL" id="FNDD01000002">
    <property type="protein sequence ID" value="SDG74374.1"/>
    <property type="molecule type" value="Genomic_DNA"/>
</dbReference>
<protein>
    <submittedName>
        <fullName evidence="1">Uncharacterized protein</fullName>
    </submittedName>
</protein>
<dbReference type="Proteomes" id="UP000198854">
    <property type="component" value="Unassembled WGS sequence"/>
</dbReference>
<dbReference type="AlphaFoldDB" id="A0A1G7WR60"/>
<gene>
    <name evidence="1" type="ORF">SAMN04488136_102119</name>
</gene>
<accession>A0A1G7WR60</accession>
<keyword evidence="2" id="KW-1185">Reference proteome</keyword>
<organism evidence="1 2">
    <name type="scientific">Vibrio xiamenensis</name>
    <dbReference type="NCBI Taxonomy" id="861298"/>
    <lineage>
        <taxon>Bacteria</taxon>
        <taxon>Pseudomonadati</taxon>
        <taxon>Pseudomonadota</taxon>
        <taxon>Gammaproteobacteria</taxon>
        <taxon>Vibrionales</taxon>
        <taxon>Vibrionaceae</taxon>
        <taxon>Vibrio</taxon>
    </lineage>
</organism>
<sequence length="65" mass="7328">MALFCGEKLAKEKTKIAKARSLRVNSSNNETALRFMNDIVQKTKKALYGPFGFHVRDFHSKLLGA</sequence>
<proteinExistence type="predicted"/>
<reference evidence="1 2" key="1">
    <citation type="submission" date="2016-10" db="EMBL/GenBank/DDBJ databases">
        <authorList>
            <person name="de Groot N.N."/>
        </authorList>
    </citation>
    <scope>NUCLEOTIDE SEQUENCE [LARGE SCALE GENOMIC DNA]</scope>
    <source>
        <strain evidence="1 2">CGMCC 1.10228</strain>
    </source>
</reference>
<evidence type="ECO:0000313" key="1">
    <source>
        <dbReference type="EMBL" id="SDG74374.1"/>
    </source>
</evidence>
<evidence type="ECO:0000313" key="2">
    <source>
        <dbReference type="Proteomes" id="UP000198854"/>
    </source>
</evidence>